<feature type="chain" id="PRO_5011672974" description="Ig-like domain-containing protein" evidence="1">
    <location>
        <begin position="29"/>
        <end position="972"/>
    </location>
</feature>
<evidence type="ECO:0008006" key="4">
    <source>
        <dbReference type="Google" id="ProtNLM"/>
    </source>
</evidence>
<keyword evidence="3" id="KW-1185">Reference proteome</keyword>
<sequence length="972" mass="99954">MKHTRMRTKLFALGAAIVLATTGLVANADDIKHAIATSAGSTITLNVGDPGGTSYSVVTTNGDGKNGCNLTGQTALTVDVISSDTSIVSVSAAQITFNSCGDVKSVGVTGLAAGTATISLSQVTNTTGGTFNLAPATFTVVVNKPVVVEPKDTTPPTIAFETRTLANGKGWNDGDVVVTWTCTDDVGVDESASTLTQKVTSEGANLSAIGTCKDLAGNVATHEVTGINIDRTSPVIELASRVPASPDEWGTSGLVSWSCTDTLSGVDVSASSLEANISGDGADQSADAECFDLAGNRATQTETGINVDATPPVIEFQNRAPVPNANGWNNSDVVVTWTCTDATSGVDGSASNLSVTLTAEEADQTAEAVCVDRAGNRVTASESAISIDKTAPTLSFESRTSANGQGWNNSAVIVTWTCTDDRGVDLGASTLEVTLDESGAGQSAEGTCVDLAGNRAVDTVQGISIDLSAPTIALESRTPANDNGWNDTEVVVTWTCVDTFSGVDATASTLRAVLGEGPNQSADAICVDAAGNRATASETGINVDLTDPVLAFQSRTAPNAHGWNNGDVVVTWTCEDALSGVDGAASLTSVTLKEEGKNLSAKGVCADQAGNTLEDTQDGVNIDLTDPVISYVGQDPAAVNGWNNTAVTLTWTCTDKLSGVHADDETLTRTITQEGEDLDATGTCIDLAGNVSSDTQDGINIDRTAPRISYAGQNPPAVNGWNKTDVTVTWNCADDLSRPVSSTTSQTVTGEGSALTVTGTCTDHAGNSSSATEEGIRIDRTKPTITWNGGPAEGSSHYFGSVPAAPTCTADDDLSGADGCEVTGYGTAVGNYTLTAKAADVAGNQTVETRSYSVKAWTISGFKSPVDMGKDWNAVKGGSTVPLKFEVFAGETELTDTSVVASFRVAGVACSADSLKAEDIEFTTTGKTVLRYDATEGQFIQNWQTPKNPGKCYTVTMSTIDGSSVSANFRLK</sequence>
<dbReference type="NCBIfam" id="NF038114">
    <property type="entry name" value="rightmost"/>
    <property type="match status" value="1"/>
</dbReference>
<evidence type="ECO:0000313" key="3">
    <source>
        <dbReference type="Proteomes" id="UP000199475"/>
    </source>
</evidence>
<name>A0A1G9N7K8_9ACTN</name>
<evidence type="ECO:0000313" key="2">
    <source>
        <dbReference type="EMBL" id="SDL82384.1"/>
    </source>
</evidence>
<accession>A0A1G9N7K8</accession>
<reference evidence="2 3" key="1">
    <citation type="submission" date="2016-10" db="EMBL/GenBank/DDBJ databases">
        <authorList>
            <person name="de Groot N.N."/>
        </authorList>
    </citation>
    <scope>NUCLEOTIDE SEQUENCE [LARGE SCALE GENOMIC DNA]</scope>
    <source>
        <strain evidence="2 3">CGMCC 1.9159</strain>
    </source>
</reference>
<dbReference type="Proteomes" id="UP000199475">
    <property type="component" value="Unassembled WGS sequence"/>
</dbReference>
<dbReference type="AlphaFoldDB" id="A0A1G9N7K8"/>
<dbReference type="STRING" id="686624.SAMN04488242_2947"/>
<evidence type="ECO:0000256" key="1">
    <source>
        <dbReference type="SAM" id="SignalP"/>
    </source>
</evidence>
<protein>
    <recommendedName>
        <fullName evidence="4">Ig-like domain-containing protein</fullName>
    </recommendedName>
</protein>
<feature type="signal peptide" evidence="1">
    <location>
        <begin position="1"/>
        <end position="28"/>
    </location>
</feature>
<dbReference type="EMBL" id="FNGP01000007">
    <property type="protein sequence ID" value="SDL82384.1"/>
    <property type="molecule type" value="Genomic_DNA"/>
</dbReference>
<organism evidence="2 3">
    <name type="scientific">Tessaracoccus oleiagri</name>
    <dbReference type="NCBI Taxonomy" id="686624"/>
    <lineage>
        <taxon>Bacteria</taxon>
        <taxon>Bacillati</taxon>
        <taxon>Actinomycetota</taxon>
        <taxon>Actinomycetes</taxon>
        <taxon>Propionibacteriales</taxon>
        <taxon>Propionibacteriaceae</taxon>
        <taxon>Tessaracoccus</taxon>
    </lineage>
</organism>
<proteinExistence type="predicted"/>
<gene>
    <name evidence="2" type="ORF">SAMN04488242_2947</name>
</gene>
<keyword evidence="1" id="KW-0732">Signal</keyword>